<dbReference type="EMBL" id="QWVS01000021">
    <property type="protein sequence ID" value="RID85116.1"/>
    <property type="molecule type" value="Genomic_DNA"/>
</dbReference>
<protein>
    <submittedName>
        <fullName evidence="1">Uncharacterized protein</fullName>
    </submittedName>
</protein>
<keyword evidence="2" id="KW-1185">Reference proteome</keyword>
<dbReference type="Proteomes" id="UP000266016">
    <property type="component" value="Unassembled WGS sequence"/>
</dbReference>
<proteinExistence type="predicted"/>
<dbReference type="AlphaFoldDB" id="A0A398BBQ7"/>
<gene>
    <name evidence="1" type="ORF">D1953_12500</name>
</gene>
<name>A0A398BBQ7_9BACI</name>
<comment type="caution">
    <text evidence="1">The sequence shown here is derived from an EMBL/GenBank/DDBJ whole genome shotgun (WGS) entry which is preliminary data.</text>
</comment>
<reference evidence="1 2" key="1">
    <citation type="submission" date="2018-08" db="EMBL/GenBank/DDBJ databases">
        <title>Bacillus jemisoniae sp. nov., Bacillus chryseoplanitiae sp. nov., Bacillus resnikiae sp. nov., and Bacillus frankliniae sp. nov., isolated from Viking spacecraft and associated surfaces.</title>
        <authorList>
            <person name="Seuylemezian A."/>
            <person name="Vaishampayan P."/>
        </authorList>
    </citation>
    <scope>NUCLEOTIDE SEQUENCE [LARGE SCALE GENOMIC DNA]</scope>
    <source>
        <strain evidence="1 2">MA001</strain>
    </source>
</reference>
<accession>A0A398BBQ7</accession>
<sequence length="138" mass="15335">MPHKSTGVFRVPVSENNIVPTALNIMLNNDSPNNVRNLIVIVKRSPNTFHPAVSTLAEISRTNVTLAPNQTTKVVVFTPAFQIENFLNVIIMGNEDDVKDTLVYSFLADSAGHNLPSTVFRNDEFTFNNEDDDDESND</sequence>
<dbReference type="RefSeq" id="WP_119117530.1">
    <property type="nucleotide sequence ID" value="NZ_QWVS01000021.1"/>
</dbReference>
<evidence type="ECO:0000313" key="2">
    <source>
        <dbReference type="Proteomes" id="UP000266016"/>
    </source>
</evidence>
<evidence type="ECO:0000313" key="1">
    <source>
        <dbReference type="EMBL" id="RID85116.1"/>
    </source>
</evidence>
<organism evidence="1 2">
    <name type="scientific">Peribacillus asahii</name>
    <dbReference type="NCBI Taxonomy" id="228899"/>
    <lineage>
        <taxon>Bacteria</taxon>
        <taxon>Bacillati</taxon>
        <taxon>Bacillota</taxon>
        <taxon>Bacilli</taxon>
        <taxon>Bacillales</taxon>
        <taxon>Bacillaceae</taxon>
        <taxon>Peribacillus</taxon>
    </lineage>
</organism>